<dbReference type="InterPro" id="IPR017518">
    <property type="entry name" value="CHP03084"/>
</dbReference>
<dbReference type="Pfam" id="PF08608">
    <property type="entry name" value="Wyosine_form"/>
    <property type="match status" value="1"/>
</dbReference>
<dbReference type="EMBL" id="FZNP01000009">
    <property type="protein sequence ID" value="SNR96880.1"/>
    <property type="molecule type" value="Genomic_DNA"/>
</dbReference>
<proteinExistence type="predicted"/>
<dbReference type="Pfam" id="PF11716">
    <property type="entry name" value="MDMPI_N"/>
    <property type="match status" value="1"/>
</dbReference>
<dbReference type="GO" id="GO:0046872">
    <property type="term" value="F:metal ion binding"/>
    <property type="evidence" value="ECO:0007669"/>
    <property type="project" value="InterPro"/>
</dbReference>
<dbReference type="RefSeq" id="WP_089313940.1">
    <property type="nucleotide sequence ID" value="NZ_FZNP01000009.1"/>
</dbReference>
<dbReference type="OrthoDB" id="113180at2"/>
<dbReference type="InterPro" id="IPR013917">
    <property type="entry name" value="tRNA_wybutosine-synth"/>
</dbReference>
<dbReference type="AlphaFoldDB" id="A0A239AMY8"/>
<evidence type="ECO:0000313" key="4">
    <source>
        <dbReference type="Proteomes" id="UP000198420"/>
    </source>
</evidence>
<sequence>MPDLKLLLADLAAEGDSVDALVAPLAAGRWADPTPAEGWTIAHQIAHLAWTDAQAAVAATDAAAFARIVGEAMADPGGYVEAGAREGAREEPARLLARWREGRLRMVDALAAVPPGTRLPWFGPPMSAASMATARLMETWAHGEDVADALGERREPTRRLRHVAHIGVRTRDFAFRNRGLEPPAEEFRVVLRGPDGDEWTWGPPDARQSVTGPALDFCHAVTQRRHRADLALTATGPGADRWLDVAQAFAGPPGTGRAPARA</sequence>
<dbReference type="Gene3D" id="1.20.120.450">
    <property type="entry name" value="dinb family like domain"/>
    <property type="match status" value="1"/>
</dbReference>
<dbReference type="InterPro" id="IPR017517">
    <property type="entry name" value="Maleyloyr_isom"/>
</dbReference>
<evidence type="ECO:0000313" key="3">
    <source>
        <dbReference type="EMBL" id="SNR96880.1"/>
    </source>
</evidence>
<dbReference type="Proteomes" id="UP000198420">
    <property type="component" value="Unassembled WGS sequence"/>
</dbReference>
<dbReference type="InterPro" id="IPR034660">
    <property type="entry name" value="DinB/YfiT-like"/>
</dbReference>
<dbReference type="NCBIfam" id="TIGR03084">
    <property type="entry name" value="TIGR03084 family metal-binding protein"/>
    <property type="match status" value="1"/>
</dbReference>
<feature type="domain" description="tRNA wybutosine-synthesis" evidence="1">
    <location>
        <begin position="183"/>
        <end position="234"/>
    </location>
</feature>
<dbReference type="NCBIfam" id="TIGR03083">
    <property type="entry name" value="maleylpyruvate isomerase family mycothiol-dependent enzyme"/>
    <property type="match status" value="1"/>
</dbReference>
<dbReference type="SUPFAM" id="SSF109854">
    <property type="entry name" value="DinB/YfiT-like putative metalloenzymes"/>
    <property type="match status" value="1"/>
</dbReference>
<reference evidence="4" key="1">
    <citation type="submission" date="2017-06" db="EMBL/GenBank/DDBJ databases">
        <authorList>
            <person name="Varghese N."/>
            <person name="Submissions S."/>
        </authorList>
    </citation>
    <scope>NUCLEOTIDE SEQUENCE [LARGE SCALE GENOMIC DNA]</scope>
    <source>
        <strain evidence="4">DSM 44485</strain>
    </source>
</reference>
<gene>
    <name evidence="3" type="ORF">SAMN06265355_10991</name>
</gene>
<accession>A0A239AMY8</accession>
<evidence type="ECO:0000259" key="1">
    <source>
        <dbReference type="Pfam" id="PF08608"/>
    </source>
</evidence>
<name>A0A239AMY8_9ACTN</name>
<keyword evidence="4" id="KW-1185">Reference proteome</keyword>
<organism evidence="3 4">
    <name type="scientific">Actinomadura mexicana</name>
    <dbReference type="NCBI Taxonomy" id="134959"/>
    <lineage>
        <taxon>Bacteria</taxon>
        <taxon>Bacillati</taxon>
        <taxon>Actinomycetota</taxon>
        <taxon>Actinomycetes</taxon>
        <taxon>Streptosporangiales</taxon>
        <taxon>Thermomonosporaceae</taxon>
        <taxon>Actinomadura</taxon>
    </lineage>
</organism>
<dbReference type="InterPro" id="IPR024344">
    <property type="entry name" value="MDMPI_metal-binding"/>
</dbReference>
<protein>
    <submittedName>
        <fullName evidence="3">TIGR03084 family protein</fullName>
    </submittedName>
</protein>
<feature type="domain" description="Mycothiol-dependent maleylpyruvate isomerase metal-binding" evidence="2">
    <location>
        <begin position="11"/>
        <end position="147"/>
    </location>
</feature>
<evidence type="ECO:0000259" key="2">
    <source>
        <dbReference type="Pfam" id="PF11716"/>
    </source>
</evidence>